<keyword evidence="2" id="KW-1185">Reference proteome</keyword>
<protein>
    <submittedName>
        <fullName evidence="1">Phytanoyl-CoA dioxygenase family protein</fullName>
    </submittedName>
</protein>
<dbReference type="RefSeq" id="WP_218316759.1">
    <property type="nucleotide sequence ID" value="NZ_JAGSPB010000002.1"/>
</dbReference>
<sequence>MASTVTVTHTADSAIPNAETVREDFQRDGFAVVQDLAGQSELEELRGAYEDALAGRVDYGEHDRQLGGITRQLMLPHMHDPRFANSEAVRRGAELAAPILGTDSPQFLFSMLIYKPPMHPHETPWHQDMAYAGRPCTEPGVILPNNAVVQYWLALDDVDEETGCMTFVPGMQGKPMPEHRVASGAPEDESRLLEMVDAERDLDLSTARPCALRAGSATMHGYAAPHYTGPNRTRDRHRRAFIFSFANPQAMAAMMSDRGDWDSMVDEG</sequence>
<dbReference type="PANTHER" id="PTHR20883:SF46">
    <property type="entry name" value="PHYTANOYL-COA HYDROXYLASE"/>
    <property type="match status" value="1"/>
</dbReference>
<proteinExistence type="predicted"/>
<reference evidence="1 2" key="1">
    <citation type="submission" date="2021-04" db="EMBL/GenBank/DDBJ databases">
        <authorList>
            <person name="Pira H."/>
            <person name="Risdian C."/>
            <person name="Wink J."/>
        </authorList>
    </citation>
    <scope>NUCLEOTIDE SEQUENCE [LARGE SCALE GENOMIC DNA]</scope>
    <source>
        <strain evidence="1 2">WH131</strain>
    </source>
</reference>
<comment type="caution">
    <text evidence="1">The sequence shown here is derived from an EMBL/GenBank/DDBJ whole genome shotgun (WGS) entry which is preliminary data.</text>
</comment>
<evidence type="ECO:0000313" key="2">
    <source>
        <dbReference type="Proteomes" id="UP000699975"/>
    </source>
</evidence>
<evidence type="ECO:0000313" key="1">
    <source>
        <dbReference type="EMBL" id="MBV7266128.1"/>
    </source>
</evidence>
<organism evidence="1 2">
    <name type="scientific">Erythrobacter ani</name>
    <dbReference type="NCBI Taxonomy" id="2827235"/>
    <lineage>
        <taxon>Bacteria</taxon>
        <taxon>Pseudomonadati</taxon>
        <taxon>Pseudomonadota</taxon>
        <taxon>Alphaproteobacteria</taxon>
        <taxon>Sphingomonadales</taxon>
        <taxon>Erythrobacteraceae</taxon>
        <taxon>Erythrobacter/Porphyrobacter group</taxon>
        <taxon>Erythrobacter</taxon>
    </lineage>
</organism>
<dbReference type="EMBL" id="JAGSPB010000002">
    <property type="protein sequence ID" value="MBV7266128.1"/>
    <property type="molecule type" value="Genomic_DNA"/>
</dbReference>
<keyword evidence="1" id="KW-0560">Oxidoreductase</keyword>
<gene>
    <name evidence="1" type="ORF">KCG45_08060</name>
</gene>
<dbReference type="Pfam" id="PF05721">
    <property type="entry name" value="PhyH"/>
    <property type="match status" value="1"/>
</dbReference>
<dbReference type="Proteomes" id="UP000699975">
    <property type="component" value="Unassembled WGS sequence"/>
</dbReference>
<dbReference type="GO" id="GO:0051213">
    <property type="term" value="F:dioxygenase activity"/>
    <property type="evidence" value="ECO:0007669"/>
    <property type="project" value="UniProtKB-KW"/>
</dbReference>
<name>A0ABS6SM54_9SPHN</name>
<dbReference type="PANTHER" id="PTHR20883">
    <property type="entry name" value="PHYTANOYL-COA DIOXYGENASE DOMAIN CONTAINING 1"/>
    <property type="match status" value="1"/>
</dbReference>
<dbReference type="InterPro" id="IPR008775">
    <property type="entry name" value="Phytyl_CoA_dOase-like"/>
</dbReference>
<keyword evidence="1" id="KW-0223">Dioxygenase</keyword>
<accession>A0ABS6SM54</accession>